<dbReference type="PANTHER" id="PTHR38681:SF1">
    <property type="entry name" value="RETROVIRUS-RELATED POL POLYPROTEIN FROM TRANSPOSON 412-LIKE PROTEIN"/>
    <property type="match status" value="1"/>
</dbReference>
<evidence type="ECO:0000313" key="2">
    <source>
        <dbReference type="Proteomes" id="UP000504631"/>
    </source>
</evidence>
<gene>
    <name evidence="3" type="primary">LOC117238349</name>
</gene>
<proteinExistence type="predicted"/>
<evidence type="ECO:0000313" key="3">
    <source>
        <dbReference type="RefSeq" id="XP_033359095.1"/>
    </source>
</evidence>
<name>A0A6J3L1A9_9HYME</name>
<dbReference type="KEGG" id="bvk:117238349"/>
<dbReference type="GeneID" id="117238349"/>
<organism evidence="2 3">
    <name type="scientific">Bombus vosnesenskii</name>
    <dbReference type="NCBI Taxonomy" id="207650"/>
    <lineage>
        <taxon>Eukaryota</taxon>
        <taxon>Metazoa</taxon>
        <taxon>Ecdysozoa</taxon>
        <taxon>Arthropoda</taxon>
        <taxon>Hexapoda</taxon>
        <taxon>Insecta</taxon>
        <taxon>Pterygota</taxon>
        <taxon>Neoptera</taxon>
        <taxon>Endopterygota</taxon>
        <taxon>Hymenoptera</taxon>
        <taxon>Apocrita</taxon>
        <taxon>Aculeata</taxon>
        <taxon>Apoidea</taxon>
        <taxon>Anthophila</taxon>
        <taxon>Apidae</taxon>
        <taxon>Bombus</taxon>
        <taxon>Pyrobombus</taxon>
    </lineage>
</organism>
<dbReference type="AlphaFoldDB" id="A0A6J3L1A9"/>
<dbReference type="RefSeq" id="XP_033359095.1">
    <property type="nucleotide sequence ID" value="XM_033503204.1"/>
</dbReference>
<protein>
    <submittedName>
        <fullName evidence="3">Uncharacterized protein LOC117238349</fullName>
    </submittedName>
</protein>
<evidence type="ECO:0000256" key="1">
    <source>
        <dbReference type="SAM" id="MobiDB-lite"/>
    </source>
</evidence>
<dbReference type="Proteomes" id="UP000504631">
    <property type="component" value="Unplaced"/>
</dbReference>
<sequence>MLYGTDIRLPAEFFIAIKQQANTEYANRLKERVGKFRPHQPTRRGERKIFVFKELETSPYVFLRRDAVGGPLQPQFDGPYKVIKRLDKDYIIKINDRDVTVSIDRLKPAFGVPDDIEEKTAEPRDILIPVKQENAHEESSAGSGKTTEENARNRL</sequence>
<keyword evidence="2" id="KW-1185">Reference proteome</keyword>
<feature type="region of interest" description="Disordered" evidence="1">
    <location>
        <begin position="117"/>
        <end position="155"/>
    </location>
</feature>
<reference evidence="3" key="1">
    <citation type="submission" date="2025-08" db="UniProtKB">
        <authorList>
            <consortium name="RefSeq"/>
        </authorList>
    </citation>
    <scope>IDENTIFICATION</scope>
    <source>
        <tissue evidence="3">Muscle</tissue>
    </source>
</reference>
<feature type="compositionally biased region" description="Basic and acidic residues" evidence="1">
    <location>
        <begin position="146"/>
        <end position="155"/>
    </location>
</feature>
<accession>A0A6J3L1A9</accession>
<dbReference type="PANTHER" id="PTHR38681">
    <property type="entry name" value="RETROVIRUS-RELATED POL POLYPROTEIN FROM TRANSPOSON 412-LIKE PROTEIN-RELATED"/>
    <property type="match status" value="1"/>
</dbReference>